<evidence type="ECO:0000259" key="2">
    <source>
        <dbReference type="PROSITE" id="PS51154"/>
    </source>
</evidence>
<feature type="compositionally biased region" description="Low complexity" evidence="1">
    <location>
        <begin position="401"/>
        <end position="411"/>
    </location>
</feature>
<keyword evidence="4" id="KW-1185">Reference proteome</keyword>
<name>A0AAW1RIQ8_9CHLO</name>
<organism evidence="3 4">
    <name type="scientific">Apatococcus lobatus</name>
    <dbReference type="NCBI Taxonomy" id="904363"/>
    <lineage>
        <taxon>Eukaryota</taxon>
        <taxon>Viridiplantae</taxon>
        <taxon>Chlorophyta</taxon>
        <taxon>core chlorophytes</taxon>
        <taxon>Trebouxiophyceae</taxon>
        <taxon>Chlorellales</taxon>
        <taxon>Chlorellaceae</taxon>
        <taxon>Apatococcus</taxon>
    </lineage>
</organism>
<dbReference type="PROSITE" id="PS51154">
    <property type="entry name" value="MACRO"/>
    <property type="match status" value="1"/>
</dbReference>
<sequence length="512" mass="52373">MSEKKPDVKPFKLANNTKLMLAMGDLTQFQGDAVVNAANEAGIGGGGVDGAIHRAAGPVLKKFCTLMPTVRGDDSVRIPTGKAIATRGFELDADIIIHTVGPIYKNDKDSAPLLASAYRSSLDVAEFYEIRRLAFPAISCGIFGYPHGKAARIALDECQKGAQRTAFLNEIWFAFFEKAVFSAFLDAADEMLQPFEVGPADSTDASPASSAAPAEPTPAAAQDVNMAESSAQAASAPASADMAGRAMSLDESAPSATQPDPHQARPAAGSLQEQVKAAMTAQHLAGSSPGPSPASNMPMALGQTSMEVGHSLSPSLNEPMGSQAGLPTETARAPGSSSSPLGTGMITSQEDLVSCPGPDASQAVQDPHTAPAGGVPKGTLAGLMHGQTAQEGTSPLGRVTGGSATAPPAGAERMGGSGELESLGAKDTSPARSSAAAALSSAQGFPGHVSPLAKTSQTSTGVRLGLVAGYLLISLQSFAQQQLPEPLPGSQNLPLRGCVLNYWHHLETCRVL</sequence>
<dbReference type="InterPro" id="IPR002589">
    <property type="entry name" value="Macro_dom"/>
</dbReference>
<comment type="caution">
    <text evidence="3">The sequence shown here is derived from an EMBL/GenBank/DDBJ whole genome shotgun (WGS) entry which is preliminary data.</text>
</comment>
<dbReference type="PANTHER" id="PTHR11106">
    <property type="entry name" value="GANGLIOSIDE INDUCED DIFFERENTIATION ASSOCIATED PROTEIN 2-RELATED"/>
    <property type="match status" value="1"/>
</dbReference>
<protein>
    <recommendedName>
        <fullName evidence="2">Macro domain-containing protein</fullName>
    </recommendedName>
</protein>
<evidence type="ECO:0000256" key="1">
    <source>
        <dbReference type="SAM" id="MobiDB-lite"/>
    </source>
</evidence>
<feature type="compositionally biased region" description="Polar residues" evidence="1">
    <location>
        <begin position="335"/>
        <end position="351"/>
    </location>
</feature>
<feature type="domain" description="Macro" evidence="2">
    <location>
        <begin position="6"/>
        <end position="192"/>
    </location>
</feature>
<dbReference type="InterPro" id="IPR043472">
    <property type="entry name" value="Macro_dom-like"/>
</dbReference>
<dbReference type="AlphaFoldDB" id="A0AAW1RIQ8"/>
<dbReference type="Gene3D" id="3.40.220.10">
    <property type="entry name" value="Leucine Aminopeptidase, subunit E, domain 1"/>
    <property type="match status" value="1"/>
</dbReference>
<evidence type="ECO:0000313" key="4">
    <source>
        <dbReference type="Proteomes" id="UP001438707"/>
    </source>
</evidence>
<dbReference type="SMART" id="SM00506">
    <property type="entry name" value="A1pp"/>
    <property type="match status" value="1"/>
</dbReference>
<dbReference type="Proteomes" id="UP001438707">
    <property type="component" value="Unassembled WGS sequence"/>
</dbReference>
<dbReference type="EMBL" id="JALJOS010000010">
    <property type="protein sequence ID" value="KAK9833632.1"/>
    <property type="molecule type" value="Genomic_DNA"/>
</dbReference>
<evidence type="ECO:0000313" key="3">
    <source>
        <dbReference type="EMBL" id="KAK9833632.1"/>
    </source>
</evidence>
<gene>
    <name evidence="3" type="ORF">WJX74_001105</name>
</gene>
<proteinExistence type="predicted"/>
<accession>A0AAW1RIQ8</accession>
<feature type="region of interest" description="Disordered" evidence="1">
    <location>
        <begin position="196"/>
        <end position="433"/>
    </location>
</feature>
<dbReference type="SUPFAM" id="SSF52949">
    <property type="entry name" value="Macro domain-like"/>
    <property type="match status" value="1"/>
</dbReference>
<feature type="compositionally biased region" description="Polar residues" evidence="1">
    <location>
        <begin position="302"/>
        <end position="316"/>
    </location>
</feature>
<reference evidence="3 4" key="1">
    <citation type="journal article" date="2024" name="Nat. Commun.">
        <title>Phylogenomics reveals the evolutionary origins of lichenization in chlorophyte algae.</title>
        <authorList>
            <person name="Puginier C."/>
            <person name="Libourel C."/>
            <person name="Otte J."/>
            <person name="Skaloud P."/>
            <person name="Haon M."/>
            <person name="Grisel S."/>
            <person name="Petersen M."/>
            <person name="Berrin J.G."/>
            <person name="Delaux P.M."/>
            <person name="Dal Grande F."/>
            <person name="Keller J."/>
        </authorList>
    </citation>
    <scope>NUCLEOTIDE SEQUENCE [LARGE SCALE GENOMIC DNA]</scope>
    <source>
        <strain evidence="3 4">SAG 2145</strain>
    </source>
</reference>
<dbReference type="Pfam" id="PF01661">
    <property type="entry name" value="Macro"/>
    <property type="match status" value="1"/>
</dbReference>
<dbReference type="PANTHER" id="PTHR11106:SF27">
    <property type="entry name" value="MACRO DOMAIN-CONTAINING PROTEIN"/>
    <property type="match status" value="1"/>
</dbReference>
<feature type="compositionally biased region" description="Low complexity" evidence="1">
    <location>
        <begin position="199"/>
        <end position="246"/>
    </location>
</feature>
<feature type="compositionally biased region" description="Low complexity" evidence="1">
    <location>
        <begin position="285"/>
        <end position="300"/>
    </location>
</feature>